<gene>
    <name evidence="3" type="ORF">AF335_17685</name>
    <name evidence="2" type="ORF">FHS36_003738</name>
</gene>
<sequence length="109" mass="11545">MGLTARRLTGVGTALAVAMVLLAPSASAVKPGERFRYGDLDCLATADAAWNGALSCTGTMNVTWRAKVKCYLGFTYYGPWQNNATGGTKESKSDSKCAVYVDDIIIDAI</sequence>
<comment type="caution">
    <text evidence="3">The sequence shown here is derived from an EMBL/GenBank/DDBJ whole genome shotgun (WGS) entry which is preliminary data.</text>
</comment>
<evidence type="ECO:0000313" key="5">
    <source>
        <dbReference type="Proteomes" id="UP000528608"/>
    </source>
</evidence>
<evidence type="ECO:0000313" key="4">
    <source>
        <dbReference type="Proteomes" id="UP000235945"/>
    </source>
</evidence>
<reference evidence="2 5" key="3">
    <citation type="submission" date="2020-08" db="EMBL/GenBank/DDBJ databases">
        <title>Genomic Encyclopedia of Type Strains, Phase III (KMG-III): the genomes of soil and plant-associated and newly described type strains.</title>
        <authorList>
            <person name="Whitman W."/>
        </authorList>
    </citation>
    <scope>NUCLEOTIDE SEQUENCE [LARGE SCALE GENOMIC DNA]</scope>
    <source>
        <strain evidence="2 5">CECT 3259</strain>
    </source>
</reference>
<proteinExistence type="predicted"/>
<keyword evidence="4" id="KW-1185">Reference proteome</keyword>
<keyword evidence="1" id="KW-0732">Signal</keyword>
<organism evidence="3 4">
    <name type="scientific">Streptomyces eurocidicus</name>
    <name type="common">Streptoverticillium eurocidicus</name>
    <dbReference type="NCBI Taxonomy" id="66423"/>
    <lineage>
        <taxon>Bacteria</taxon>
        <taxon>Bacillati</taxon>
        <taxon>Actinomycetota</taxon>
        <taxon>Actinomycetes</taxon>
        <taxon>Kitasatosporales</taxon>
        <taxon>Streptomycetaceae</taxon>
        <taxon>Streptomyces</taxon>
    </lineage>
</organism>
<evidence type="ECO:0000256" key="1">
    <source>
        <dbReference type="SAM" id="SignalP"/>
    </source>
</evidence>
<reference evidence="4" key="1">
    <citation type="submission" date="2015-07" db="EMBL/GenBank/DDBJ databases">
        <authorList>
            <person name="Graham D.E."/>
            <person name="Giannone R.J."/>
            <person name="Gulvik C.A."/>
            <person name="Hettich R.L."/>
            <person name="Klingeman D.M."/>
            <person name="Mahan K.M."/>
            <person name="Parry R.J."/>
            <person name="Spain J.C."/>
        </authorList>
    </citation>
    <scope>NUCLEOTIDE SEQUENCE [LARGE SCALE GENOMIC DNA]</scope>
    <source>
        <strain evidence="4">ATCC 27428</strain>
    </source>
</reference>
<dbReference type="RefSeq" id="WP_102919394.1">
    <property type="nucleotide sequence ID" value="NZ_JACHJF010000011.1"/>
</dbReference>
<dbReference type="EMBL" id="LGUI01000005">
    <property type="protein sequence ID" value="PNE32432.1"/>
    <property type="molecule type" value="Genomic_DNA"/>
</dbReference>
<dbReference type="Proteomes" id="UP000235945">
    <property type="component" value="Unassembled WGS sequence"/>
</dbReference>
<name>A0A2N8NUK6_STREU</name>
<dbReference type="EMBL" id="JACHJF010000011">
    <property type="protein sequence ID" value="MBB5120296.1"/>
    <property type="molecule type" value="Genomic_DNA"/>
</dbReference>
<reference evidence="3" key="2">
    <citation type="submission" date="2015-07" db="EMBL/GenBank/DDBJ databases">
        <authorList>
            <person name="Noorani M."/>
        </authorList>
    </citation>
    <scope>NUCLEOTIDE SEQUENCE [LARGE SCALE GENOMIC DNA]</scope>
    <source>
        <strain evidence="3">ATCC 27428</strain>
    </source>
</reference>
<accession>A0A2N8NUK6</accession>
<dbReference type="OrthoDB" id="4222860at2"/>
<protein>
    <submittedName>
        <fullName evidence="3">Uncharacterized protein</fullName>
    </submittedName>
</protein>
<evidence type="ECO:0000313" key="2">
    <source>
        <dbReference type="EMBL" id="MBB5120296.1"/>
    </source>
</evidence>
<dbReference type="AlphaFoldDB" id="A0A2N8NUK6"/>
<dbReference type="Proteomes" id="UP000528608">
    <property type="component" value="Unassembled WGS sequence"/>
</dbReference>
<feature type="signal peptide" evidence="1">
    <location>
        <begin position="1"/>
        <end position="28"/>
    </location>
</feature>
<evidence type="ECO:0000313" key="3">
    <source>
        <dbReference type="EMBL" id="PNE32432.1"/>
    </source>
</evidence>
<feature type="chain" id="PRO_5042698124" evidence="1">
    <location>
        <begin position="29"/>
        <end position="109"/>
    </location>
</feature>